<gene>
    <name evidence="2" type="ORF">PABY_01140</name>
</gene>
<feature type="transmembrane region" description="Helical" evidence="1">
    <location>
        <begin position="168"/>
        <end position="189"/>
    </location>
</feature>
<feature type="transmembrane region" description="Helical" evidence="1">
    <location>
        <begin position="12"/>
        <end position="32"/>
    </location>
</feature>
<sequence length="206" mass="22003">MFSGTELVSFTVSYGFAIFLVAALAPLVYVGLGGTPGYRNSLRTTMRLLRSTLAAPMLEHPMPLVAAIASLFHASIVIALAAHLVLAGAQWNGGLYQLSSTAVAAILYAKRTAAVIILFTAPVLLSVRLYTGARFRLFNWKHVLLTIGDLLLLVLAATGLMMRGNTGLLIAHVATGLIAVAYFIVLLAVGHRLYSRALAENRVLEV</sequence>
<keyword evidence="1" id="KW-1133">Transmembrane helix</keyword>
<keyword evidence="3" id="KW-1185">Reference proteome</keyword>
<protein>
    <submittedName>
        <fullName evidence="2">Uncharacterized protein</fullName>
    </submittedName>
</protein>
<keyword evidence="1" id="KW-0812">Transmembrane</keyword>
<dbReference type="GeneID" id="89288135"/>
<reference evidence="2 3" key="1">
    <citation type="submission" date="2023-09" db="EMBL/GenBank/DDBJ databases">
        <title>Pyrofollis japonicus gen. nov. sp. nov., a novel member of the family Pyrodictiaceae isolated from the Iheya North hydrothermal field.</title>
        <authorList>
            <person name="Miyazaki U."/>
            <person name="Sanari M."/>
            <person name="Tame A."/>
            <person name="Kitajima M."/>
            <person name="Okamoto A."/>
            <person name="Sawayama S."/>
            <person name="Miyazaki J."/>
            <person name="Takai K."/>
            <person name="Nakagawa S."/>
        </authorList>
    </citation>
    <scope>NUCLEOTIDE SEQUENCE [LARGE SCALE GENOMIC DNA]</scope>
    <source>
        <strain evidence="2 3">AV2</strain>
    </source>
</reference>
<name>A0ABM8ISK5_9CREN</name>
<proteinExistence type="predicted"/>
<feature type="transmembrane region" description="Helical" evidence="1">
    <location>
        <begin position="143"/>
        <end position="162"/>
    </location>
</feature>
<organism evidence="2 3">
    <name type="scientific">Pyrodictium abyssi</name>
    <dbReference type="NCBI Taxonomy" id="54256"/>
    <lineage>
        <taxon>Archaea</taxon>
        <taxon>Thermoproteota</taxon>
        <taxon>Thermoprotei</taxon>
        <taxon>Desulfurococcales</taxon>
        <taxon>Pyrodictiaceae</taxon>
        <taxon>Pyrodictium</taxon>
    </lineage>
</organism>
<evidence type="ECO:0000313" key="3">
    <source>
        <dbReference type="Proteomes" id="UP001341135"/>
    </source>
</evidence>
<dbReference type="RefSeq" id="WP_338250883.1">
    <property type="nucleotide sequence ID" value="NZ_AP028907.1"/>
</dbReference>
<keyword evidence="1" id="KW-0472">Membrane</keyword>
<feature type="transmembrane region" description="Helical" evidence="1">
    <location>
        <begin position="64"/>
        <end position="91"/>
    </location>
</feature>
<dbReference type="Proteomes" id="UP001341135">
    <property type="component" value="Chromosome"/>
</dbReference>
<evidence type="ECO:0000256" key="1">
    <source>
        <dbReference type="SAM" id="Phobius"/>
    </source>
</evidence>
<dbReference type="EMBL" id="AP028907">
    <property type="protein sequence ID" value="BES80547.1"/>
    <property type="molecule type" value="Genomic_DNA"/>
</dbReference>
<accession>A0ABM8ISK5</accession>
<evidence type="ECO:0000313" key="2">
    <source>
        <dbReference type="EMBL" id="BES80547.1"/>
    </source>
</evidence>
<feature type="transmembrane region" description="Helical" evidence="1">
    <location>
        <begin position="111"/>
        <end position="131"/>
    </location>
</feature>